<sequence>MHLSITKTPKFTRLHIYSYNNFSKFLIIR</sequence>
<protein>
    <submittedName>
        <fullName evidence="1">Uncharacterized protein</fullName>
    </submittedName>
</protein>
<evidence type="ECO:0000313" key="1">
    <source>
        <dbReference type="EMBL" id="JAE32476.1"/>
    </source>
</evidence>
<reference evidence="1" key="1">
    <citation type="submission" date="2014-09" db="EMBL/GenBank/DDBJ databases">
        <authorList>
            <person name="Magalhaes I.L.F."/>
            <person name="Oliveira U."/>
            <person name="Santos F.R."/>
            <person name="Vidigal T.H.D.A."/>
            <person name="Brescovit A.D."/>
            <person name="Santos A.J."/>
        </authorList>
    </citation>
    <scope>NUCLEOTIDE SEQUENCE</scope>
    <source>
        <tissue evidence="1">Shoot tissue taken approximately 20 cm above the soil surface</tissue>
    </source>
</reference>
<dbReference type="EMBL" id="GBRH01165420">
    <property type="protein sequence ID" value="JAE32476.1"/>
    <property type="molecule type" value="Transcribed_RNA"/>
</dbReference>
<organism evidence="1">
    <name type="scientific">Arundo donax</name>
    <name type="common">Giant reed</name>
    <name type="synonym">Donax arundinaceus</name>
    <dbReference type="NCBI Taxonomy" id="35708"/>
    <lineage>
        <taxon>Eukaryota</taxon>
        <taxon>Viridiplantae</taxon>
        <taxon>Streptophyta</taxon>
        <taxon>Embryophyta</taxon>
        <taxon>Tracheophyta</taxon>
        <taxon>Spermatophyta</taxon>
        <taxon>Magnoliopsida</taxon>
        <taxon>Liliopsida</taxon>
        <taxon>Poales</taxon>
        <taxon>Poaceae</taxon>
        <taxon>PACMAD clade</taxon>
        <taxon>Arundinoideae</taxon>
        <taxon>Arundineae</taxon>
        <taxon>Arundo</taxon>
    </lineage>
</organism>
<reference evidence="1" key="2">
    <citation type="journal article" date="2015" name="Data Brief">
        <title>Shoot transcriptome of the giant reed, Arundo donax.</title>
        <authorList>
            <person name="Barrero R.A."/>
            <person name="Guerrero F.D."/>
            <person name="Moolhuijzen P."/>
            <person name="Goolsby J.A."/>
            <person name="Tidwell J."/>
            <person name="Bellgard S.E."/>
            <person name="Bellgard M.I."/>
        </authorList>
    </citation>
    <scope>NUCLEOTIDE SEQUENCE</scope>
    <source>
        <tissue evidence="1">Shoot tissue taken approximately 20 cm above the soil surface</tissue>
    </source>
</reference>
<dbReference type="AlphaFoldDB" id="A0A0A9HCB0"/>
<name>A0A0A9HCB0_ARUDO</name>
<proteinExistence type="predicted"/>
<accession>A0A0A9HCB0</accession>